<evidence type="ECO:0000256" key="1">
    <source>
        <dbReference type="ARBA" id="ARBA00004167"/>
    </source>
</evidence>
<evidence type="ECO:0000313" key="7">
    <source>
        <dbReference type="Proteomes" id="UP000824681"/>
    </source>
</evidence>
<dbReference type="RefSeq" id="WP_020540484.1">
    <property type="nucleotide sequence ID" value="NZ_CP068985.1"/>
</dbReference>
<keyword evidence="4" id="KW-0472">Membrane</keyword>
<evidence type="ECO:0000256" key="5">
    <source>
        <dbReference type="SAM" id="SignalP"/>
    </source>
</evidence>
<dbReference type="PANTHER" id="PTHR30168">
    <property type="entry name" value="PUTATIVE MEMBRANE PROTEIN YPFJ"/>
    <property type="match status" value="1"/>
</dbReference>
<evidence type="ECO:0000313" key="6">
    <source>
        <dbReference type="EMBL" id="QYC42161.1"/>
    </source>
</evidence>
<proteinExistence type="predicted"/>
<keyword evidence="5" id="KW-0732">Signal</keyword>
<dbReference type="InterPro" id="IPR007343">
    <property type="entry name" value="Uncharacterised_pept_Zn_put"/>
</dbReference>
<name>A0ABX8U3Z2_9ACTN</name>
<dbReference type="Pfam" id="PF04228">
    <property type="entry name" value="Zn_peptidase"/>
    <property type="match status" value="1"/>
</dbReference>
<feature type="chain" id="PRO_5046445215" evidence="5">
    <location>
        <begin position="27"/>
        <end position="287"/>
    </location>
</feature>
<dbReference type="PANTHER" id="PTHR30168:SF0">
    <property type="entry name" value="INNER MEMBRANE PROTEIN"/>
    <property type="match status" value="1"/>
</dbReference>
<keyword evidence="2" id="KW-0812">Transmembrane</keyword>
<feature type="signal peptide" evidence="5">
    <location>
        <begin position="1"/>
        <end position="26"/>
    </location>
</feature>
<sequence length="287" mass="31462">MDHNHHTKLKTAALALAVAATSQVFTFPGVANASASSRTTSVTQAQQTATTNTTALNKGLATNNRIYRTGRLAQVNCNPGSLPTGSTSAYRRFLTRVTDCLNRAWATQFRKAGMPFSKPRLRIITRKVGNACGGWATGAAGFYCSGDRTMYMLITKRELRQPFPLGIARLMAHEYGHHVQNISKIWNYYAAANARAGKAQRLQLSRNSELQAECFSAVFMSTQRGGSLFTEQEWDGTVEWFRQNGAKAWPQNDHGRGPTQAAWMTRGYNSGSPGACNTWAASPRTTT</sequence>
<organism evidence="6 7">
    <name type="scientific">Nonomuraea coxensis DSM 45129</name>
    <dbReference type="NCBI Taxonomy" id="1122611"/>
    <lineage>
        <taxon>Bacteria</taxon>
        <taxon>Bacillati</taxon>
        <taxon>Actinomycetota</taxon>
        <taxon>Actinomycetes</taxon>
        <taxon>Streptosporangiales</taxon>
        <taxon>Streptosporangiaceae</taxon>
        <taxon>Nonomuraea</taxon>
    </lineage>
</organism>
<gene>
    <name evidence="6" type="ORF">Nocox_22785</name>
</gene>
<evidence type="ECO:0000256" key="4">
    <source>
        <dbReference type="ARBA" id="ARBA00023136"/>
    </source>
</evidence>
<accession>A0ABX8U3Z2</accession>
<reference evidence="6 7" key="1">
    <citation type="journal article" date="2021" name="ACS Chem. Biol.">
        <title>Genomic-Led Discovery of a Novel Glycopeptide Antibiotic by Nonomuraea coxensis DSM 45129.</title>
        <authorList>
            <person name="Yushchuk O."/>
            <person name="Vior N.M."/>
            <person name="Andreo-Vidal A."/>
            <person name="Berini F."/>
            <person name="Ruckert C."/>
            <person name="Busche T."/>
            <person name="Binda E."/>
            <person name="Kalinowski J."/>
            <person name="Truman A.W."/>
            <person name="Marinelli F."/>
        </authorList>
    </citation>
    <scope>NUCLEOTIDE SEQUENCE [LARGE SCALE GENOMIC DNA]</scope>
    <source>
        <strain evidence="6 7">DSM 45129</strain>
    </source>
</reference>
<protein>
    <submittedName>
        <fullName evidence="6">Neutral zinc metallopeptidase</fullName>
    </submittedName>
</protein>
<dbReference type="EMBL" id="CP068985">
    <property type="protein sequence ID" value="QYC42161.1"/>
    <property type="molecule type" value="Genomic_DNA"/>
</dbReference>
<evidence type="ECO:0000256" key="2">
    <source>
        <dbReference type="ARBA" id="ARBA00022692"/>
    </source>
</evidence>
<evidence type="ECO:0000256" key="3">
    <source>
        <dbReference type="ARBA" id="ARBA00022989"/>
    </source>
</evidence>
<keyword evidence="3" id="KW-1133">Transmembrane helix</keyword>
<comment type="subcellular location">
    <subcellularLocation>
        <location evidence="1">Membrane</location>
        <topology evidence="1">Single-pass membrane protein</topology>
    </subcellularLocation>
</comment>
<keyword evidence="7" id="KW-1185">Reference proteome</keyword>
<dbReference type="Proteomes" id="UP000824681">
    <property type="component" value="Chromosome"/>
</dbReference>